<keyword evidence="5" id="KW-1185">Reference proteome</keyword>
<feature type="compositionally biased region" description="Low complexity" evidence="2">
    <location>
        <begin position="144"/>
        <end position="162"/>
    </location>
</feature>
<dbReference type="InterPro" id="IPR052761">
    <property type="entry name" value="Fungal_Detox/Toxin_TFs"/>
</dbReference>
<comment type="caution">
    <text evidence="4">The sequence shown here is derived from an EMBL/GenBank/DDBJ whole genome shotgun (WGS) entry which is preliminary data.</text>
</comment>
<dbReference type="Pfam" id="PF00172">
    <property type="entry name" value="Zn_clus"/>
    <property type="match status" value="1"/>
</dbReference>
<dbReference type="PANTHER" id="PTHR47425:SF2">
    <property type="entry name" value="FARB-RELATED"/>
    <property type="match status" value="1"/>
</dbReference>
<gene>
    <name evidence="4" type="ORF">TARUN_223</name>
</gene>
<dbReference type="GO" id="GO:0008270">
    <property type="term" value="F:zinc ion binding"/>
    <property type="evidence" value="ECO:0007669"/>
    <property type="project" value="InterPro"/>
</dbReference>
<dbReference type="InterPro" id="IPR001138">
    <property type="entry name" value="Zn2Cys6_DnaBD"/>
</dbReference>
<dbReference type="STRING" id="490622.A0A395P3L0"/>
<dbReference type="SMART" id="SM00066">
    <property type="entry name" value="GAL4"/>
    <property type="match status" value="1"/>
</dbReference>
<keyword evidence="1" id="KW-0539">Nucleus</keyword>
<dbReference type="Gene3D" id="4.10.240.10">
    <property type="entry name" value="Zn(2)-C6 fungal-type DNA-binding domain"/>
    <property type="match status" value="1"/>
</dbReference>
<feature type="compositionally biased region" description="Low complexity" evidence="2">
    <location>
        <begin position="1"/>
        <end position="35"/>
    </location>
</feature>
<reference evidence="4 5" key="1">
    <citation type="journal article" date="2018" name="PLoS Pathog.">
        <title>Evolution of structural diversity of trichothecenes, a family of toxins produced by plant pathogenic and entomopathogenic fungi.</title>
        <authorList>
            <person name="Proctor R.H."/>
            <person name="McCormick S.P."/>
            <person name="Kim H.S."/>
            <person name="Cardoza R.E."/>
            <person name="Stanley A.M."/>
            <person name="Lindo L."/>
            <person name="Kelly A."/>
            <person name="Brown D.W."/>
            <person name="Lee T."/>
            <person name="Vaughan M.M."/>
            <person name="Alexander N.J."/>
            <person name="Busman M."/>
            <person name="Gutierrez S."/>
        </authorList>
    </citation>
    <scope>NUCLEOTIDE SEQUENCE [LARGE SCALE GENOMIC DNA]</scope>
    <source>
        <strain evidence="4 5">IBT 40837</strain>
    </source>
</reference>
<name>A0A395P3L0_TRIAR</name>
<feature type="region of interest" description="Disordered" evidence="2">
    <location>
        <begin position="1"/>
        <end position="63"/>
    </location>
</feature>
<dbReference type="AlphaFoldDB" id="A0A395P3L0"/>
<evidence type="ECO:0000256" key="2">
    <source>
        <dbReference type="SAM" id="MobiDB-lite"/>
    </source>
</evidence>
<dbReference type="OrthoDB" id="4451586at2759"/>
<dbReference type="CDD" id="cd00067">
    <property type="entry name" value="GAL4"/>
    <property type="match status" value="1"/>
</dbReference>
<dbReference type="PROSITE" id="PS00463">
    <property type="entry name" value="ZN2_CY6_FUNGAL_1"/>
    <property type="match status" value="1"/>
</dbReference>
<evidence type="ECO:0000313" key="5">
    <source>
        <dbReference type="Proteomes" id="UP000266272"/>
    </source>
</evidence>
<protein>
    <submittedName>
        <fullName evidence="4">Cutinase transcription factor 1 beta</fullName>
    </submittedName>
</protein>
<feature type="domain" description="Zn(2)-C6 fungal-type" evidence="3">
    <location>
        <begin position="66"/>
        <end position="97"/>
    </location>
</feature>
<dbReference type="PANTHER" id="PTHR47425">
    <property type="entry name" value="FARB-RELATED"/>
    <property type="match status" value="1"/>
</dbReference>
<dbReference type="EMBL" id="PXOA01000014">
    <property type="protein sequence ID" value="RFU81961.1"/>
    <property type="molecule type" value="Genomic_DNA"/>
</dbReference>
<proteinExistence type="predicted"/>
<evidence type="ECO:0000256" key="1">
    <source>
        <dbReference type="ARBA" id="ARBA00023242"/>
    </source>
</evidence>
<accession>A0A395P3L0</accession>
<dbReference type="Proteomes" id="UP000266272">
    <property type="component" value="Unassembled WGS sequence"/>
</dbReference>
<feature type="non-terminal residue" evidence="4">
    <location>
        <position position="174"/>
    </location>
</feature>
<dbReference type="InterPro" id="IPR036864">
    <property type="entry name" value="Zn2-C6_fun-type_DNA-bd_sf"/>
</dbReference>
<dbReference type="SUPFAM" id="SSF57701">
    <property type="entry name" value="Zn2/Cys6 DNA-binding domain"/>
    <property type="match status" value="1"/>
</dbReference>
<evidence type="ECO:0000259" key="3">
    <source>
        <dbReference type="PROSITE" id="PS50048"/>
    </source>
</evidence>
<dbReference type="PROSITE" id="PS50048">
    <property type="entry name" value="ZN2_CY6_FUNGAL_2"/>
    <property type="match status" value="1"/>
</dbReference>
<evidence type="ECO:0000313" key="4">
    <source>
        <dbReference type="EMBL" id="RFU81961.1"/>
    </source>
</evidence>
<sequence>MSSEAAPAFAYAAEDSANAVSPSNSPSPEPADNASTRSDDKSKKRAAPNDGTEQPHKVTKRRAARACVSCRARKVRCDVVEGAPCGNCRWDNVECIVQESRRRKKNLVTASIVGQGQSAEAQLRSKAPPTNPIAINSAELRRTSGGSSLSPASLDPSSGLLPNSGIDGHVPHMI</sequence>
<dbReference type="GO" id="GO:0000981">
    <property type="term" value="F:DNA-binding transcription factor activity, RNA polymerase II-specific"/>
    <property type="evidence" value="ECO:0007669"/>
    <property type="project" value="InterPro"/>
</dbReference>
<organism evidence="4 5">
    <name type="scientific">Trichoderma arundinaceum</name>
    <dbReference type="NCBI Taxonomy" id="490622"/>
    <lineage>
        <taxon>Eukaryota</taxon>
        <taxon>Fungi</taxon>
        <taxon>Dikarya</taxon>
        <taxon>Ascomycota</taxon>
        <taxon>Pezizomycotina</taxon>
        <taxon>Sordariomycetes</taxon>
        <taxon>Hypocreomycetidae</taxon>
        <taxon>Hypocreales</taxon>
        <taxon>Hypocreaceae</taxon>
        <taxon>Trichoderma</taxon>
    </lineage>
</organism>
<feature type="region of interest" description="Disordered" evidence="2">
    <location>
        <begin position="142"/>
        <end position="174"/>
    </location>
</feature>